<name>A0ABY7U4U3_9CORY</name>
<dbReference type="Proteomes" id="UP001220064">
    <property type="component" value="Chromosome"/>
</dbReference>
<dbReference type="EMBL" id="CP063189">
    <property type="protein sequence ID" value="WCZ31702.1"/>
    <property type="molecule type" value="Genomic_DNA"/>
</dbReference>
<dbReference type="Pfam" id="PF11209">
    <property type="entry name" value="LmeA"/>
    <property type="match status" value="1"/>
</dbReference>
<dbReference type="InterPro" id="IPR021373">
    <property type="entry name" value="DUF2993"/>
</dbReference>
<proteinExistence type="predicted"/>
<protein>
    <recommendedName>
        <fullName evidence="3">DUF2993 domain-containing protein</fullName>
    </recommendedName>
</protein>
<sequence length="265" mass="28489">MSHSSAARAAWKGVVGTLVTVLILVLLAEFGTRWYMSHRVTEEFKNATAQQGAQVSTADSDPHVTFGPVPVTWGLIRGSLDQVNVDTPSTLQINESDVNGQPPIEAHLKDVTVSDQPVAGELDASTTVPDQLILVVLQNAVREQSGFDRLGDVVITDITTHDENDTIDAEFAGGLGSLTIHPRAENGRLAIDTQQAKVLGFELPDSARHGIEDTIREQIDASSTGDLEVTHVDVRDGELKLSAHGSNVNLRQLSDGLGQYDPSRK</sequence>
<evidence type="ECO:0008006" key="3">
    <source>
        <dbReference type="Google" id="ProtNLM"/>
    </source>
</evidence>
<organism evidence="1 2">
    <name type="scientific">Corynebacterium massiliense DSM 45435</name>
    <dbReference type="NCBI Taxonomy" id="1121364"/>
    <lineage>
        <taxon>Bacteria</taxon>
        <taxon>Bacillati</taxon>
        <taxon>Actinomycetota</taxon>
        <taxon>Actinomycetes</taxon>
        <taxon>Mycobacteriales</taxon>
        <taxon>Corynebacteriaceae</taxon>
        <taxon>Corynebacterium</taxon>
    </lineage>
</organism>
<evidence type="ECO:0000313" key="2">
    <source>
        <dbReference type="Proteomes" id="UP001220064"/>
    </source>
</evidence>
<accession>A0ABY7U4U3</accession>
<keyword evidence="2" id="KW-1185">Reference proteome</keyword>
<evidence type="ECO:0000313" key="1">
    <source>
        <dbReference type="EMBL" id="WCZ31702.1"/>
    </source>
</evidence>
<dbReference type="RefSeq" id="WP_022863583.1">
    <property type="nucleotide sequence ID" value="NZ_ATVG01000012.1"/>
</dbReference>
<reference evidence="1 2" key="1">
    <citation type="submission" date="2020-10" db="EMBL/GenBank/DDBJ databases">
        <title>Complete genome sequence of Corynebacterium massiliense DSM 45435, type strain of Corynebacterium massiliense.</title>
        <authorList>
            <person name="Busche T."/>
            <person name="Kalinowski J."/>
            <person name="Ruckert C."/>
        </authorList>
    </citation>
    <scope>NUCLEOTIDE SEQUENCE [LARGE SCALE GENOMIC DNA]</scope>
    <source>
        <strain evidence="1 2">DSM 45435</strain>
    </source>
</reference>
<gene>
    <name evidence="1" type="ORF">CMASS_01195</name>
</gene>